<feature type="compositionally biased region" description="Basic and acidic residues" evidence="2">
    <location>
        <begin position="280"/>
        <end position="303"/>
    </location>
</feature>
<feature type="compositionally biased region" description="Basic and acidic residues" evidence="2">
    <location>
        <begin position="1646"/>
        <end position="1660"/>
    </location>
</feature>
<feature type="region of interest" description="Disordered" evidence="2">
    <location>
        <begin position="362"/>
        <end position="419"/>
    </location>
</feature>
<feature type="compositionally biased region" description="Polar residues" evidence="2">
    <location>
        <begin position="1457"/>
        <end position="1469"/>
    </location>
</feature>
<organism evidence="3 4">
    <name type="scientific">Leptomonas seymouri</name>
    <dbReference type="NCBI Taxonomy" id="5684"/>
    <lineage>
        <taxon>Eukaryota</taxon>
        <taxon>Discoba</taxon>
        <taxon>Euglenozoa</taxon>
        <taxon>Kinetoplastea</taxon>
        <taxon>Metakinetoplastina</taxon>
        <taxon>Trypanosomatida</taxon>
        <taxon>Trypanosomatidae</taxon>
        <taxon>Leishmaniinae</taxon>
        <taxon>Leptomonas</taxon>
    </lineage>
</organism>
<accession>A0A0N0P9B4</accession>
<keyword evidence="4" id="KW-1185">Reference proteome</keyword>
<feature type="compositionally biased region" description="Polar residues" evidence="2">
    <location>
        <begin position="776"/>
        <end position="789"/>
    </location>
</feature>
<feature type="region of interest" description="Disordered" evidence="2">
    <location>
        <begin position="1322"/>
        <end position="1385"/>
    </location>
</feature>
<keyword evidence="1" id="KW-0175">Coiled coil</keyword>
<feature type="compositionally biased region" description="Polar residues" evidence="2">
    <location>
        <begin position="668"/>
        <end position="698"/>
    </location>
</feature>
<feature type="coiled-coil region" evidence="1">
    <location>
        <begin position="322"/>
        <end position="349"/>
    </location>
</feature>
<dbReference type="VEuPathDB" id="TriTrypDB:Lsey_0004_0050"/>
<evidence type="ECO:0000313" key="3">
    <source>
        <dbReference type="EMBL" id="KPI90517.1"/>
    </source>
</evidence>
<feature type="region of interest" description="Disordered" evidence="2">
    <location>
        <begin position="668"/>
        <end position="709"/>
    </location>
</feature>
<feature type="region of interest" description="Disordered" evidence="2">
    <location>
        <begin position="999"/>
        <end position="1073"/>
    </location>
</feature>
<feature type="compositionally biased region" description="Basic and acidic residues" evidence="2">
    <location>
        <begin position="1374"/>
        <end position="1383"/>
    </location>
</feature>
<feature type="coiled-coil region" evidence="1">
    <location>
        <begin position="437"/>
        <end position="464"/>
    </location>
</feature>
<name>A0A0N0P9B4_LEPSE</name>
<evidence type="ECO:0000256" key="1">
    <source>
        <dbReference type="SAM" id="Coils"/>
    </source>
</evidence>
<proteinExistence type="predicted"/>
<comment type="caution">
    <text evidence="3">The sequence shown here is derived from an EMBL/GenBank/DDBJ whole genome shotgun (WGS) entry which is preliminary data.</text>
</comment>
<feature type="compositionally biased region" description="Low complexity" evidence="2">
    <location>
        <begin position="1342"/>
        <end position="1353"/>
    </location>
</feature>
<dbReference type="EMBL" id="LJSK01000004">
    <property type="protein sequence ID" value="KPI90517.1"/>
    <property type="molecule type" value="Genomic_DNA"/>
</dbReference>
<gene>
    <name evidence="3" type="ORF">ABL78_0277</name>
</gene>
<feature type="region of interest" description="Disordered" evidence="2">
    <location>
        <begin position="1635"/>
        <end position="1717"/>
    </location>
</feature>
<reference evidence="3 4" key="1">
    <citation type="journal article" date="2015" name="PLoS Pathog.">
        <title>Leptomonas seymouri: Adaptations to the Dixenous Life Cycle Analyzed by Genome Sequencing, Transcriptome Profiling and Co-infection with Leishmania donovani.</title>
        <authorList>
            <person name="Kraeva N."/>
            <person name="Butenko A."/>
            <person name="Hlavacova J."/>
            <person name="Kostygov A."/>
            <person name="Myskova J."/>
            <person name="Grybchuk D."/>
            <person name="Lestinova T."/>
            <person name="Votypka J."/>
            <person name="Volf P."/>
            <person name="Opperdoes F."/>
            <person name="Flegontov P."/>
            <person name="Lukes J."/>
            <person name="Yurchenko V."/>
        </authorList>
    </citation>
    <scope>NUCLEOTIDE SEQUENCE [LARGE SCALE GENOMIC DNA]</scope>
    <source>
        <strain evidence="3 4">ATCC 30220</strain>
    </source>
</reference>
<dbReference type="Proteomes" id="UP000038009">
    <property type="component" value="Unassembled WGS sequence"/>
</dbReference>
<sequence length="1717" mass="181962">MSVPDCAASHECGDSAVYVRSPLTAAESDAQYLPGSRFLNATEFKRIYLGSGEGESAGQPSLNAGTVAAVASLQRHTSPLLAQRDAVTSKRMMSRIESSGSAAPRCFAYNKPVSLVPCRPPPSSATILPRAQKGRTVRMLYSNAGGNAHKVESPFSKKSSRCPQVTRNSARETLDPNSLCREESNAAVPSLLSQQLRCRVRAARRSPSISAAADAAHAAAEHASGRGLRTEDAWLSLHRELTDRKEEVRALQRQLRHAQVLVRTLHGLPNEETDGEDEGNWSRDADAESKEGDGNVDGKKTKDLGSSSAAEHHPKGYWQRRAYFLEKQQEKLTLEVEQLRRDARASKVRALVKELEVARKQLSRYRPQNQRPPAPATSRRTGDGAENDTVGVDSEKEENTGTEDDCAITSGLGANRWPNDHGFPGAVGATAADEVFLRQKDDLIRDLRERLRLLTVQYQKADAQVIASSRQLDDLTHRYTAMQTEWRGLRRLPQELAQVQQQLNSTQARLLDSDREVEAFRQLFDTLESPATLRAVMDEREHLVELLRQSQQQQAGLRDEMKASQQQAVRAVEAKYLAQREEEHALARDREAQQEQTIRRLRRQVETLKQQLGAQRETYEAELAENAGERVAVLTERLLESAAYSGREASGEDPSGNNIGCTSAGPFNNNKLLPSEQSVDVSRSASHSALATPWQTSRDGQRSAPGDGTAAAVAVVDSLEGSSTLLDTPSSEHNLVGAVLQKKYASSLPPQGGLKDASGTPVEKKAARPLSAHAGSDNSSLTPMSDTISSTVDTLTDIEEDEICNEEKESVMDGPLTVSYTVLGSPLPNAPSKEIFAGAAPHDDGHNSGNSAALAVHQELASNEEALDNSATASQDSSSSISSSSRSSTAQDDEVMQDETAEKMEGLASDLSSDPVTPPRTRGEMRIGFSFPRPHDPAATPAAEKRTSSTSRCVHVFDFPVPPIAIVHPVSILINRSTMGSPQFASDVRAVVYSPQTSTQQSITVTSDPTHSQPLLTESESESPRRGEDDDDDEEEESSSNSNSSSSSTSSSASLPAATPLAPAQEAQKTKWQPVTTEGIVGLKEVEENGKNVVSLREATGSSASTIHSGPQSTLADSLENMLAIPNTDAPPLAHLTQLPAPAIRTTEAPDSAPSLAPPDQLSALAVHSTAHMSMLSLQDSTANLTGAMSNKAAPGLSPPAATPFMNSSLYPPRINGGYPLPILNLDERAVGGGAPRGDFSPRRQSTDHGSFELVQQFSGNASFDFVGPLAERHRLEDLQNNIFLSQQNSPATLSSGAVGVASLFPSAAAGVNTSRTSVAADAAGAHKTSPSSLGSEARQQSSTASNGPNSSSQNATTGGALEKNESPASVESNVKENEEHTEQQLLKSMPAAPVLAVAASEHLGVSTQSACEAEGLSIDGPSQSEVQARTPLVTASNADQMDEEKVSMVELPPPIASSTSDKSSGANPSPTPEVLRQGQTLLSISMDDANAFKDAAADAGEAGASGVLPASSFDPPASSPLAEHARQTFELQASELSTKGESVKPAEAVMKSPAPAATLSPTGAPLVPSSLMAMVPTPPSVVVPLPPRVAVPQPPSFLSAPLSPPSQQCGAMASRGSNVANAPTAAVVSAVRAPEGVLSSPSTPEEVRRLSSADMKEMEGDVDDDSFSFAPPTVKDGTVEKKSSPPGPRPLRGFFLSAPRCEPPPPPESTTSGSPE</sequence>
<dbReference type="OMA" id="WQRRAYF"/>
<feature type="coiled-coil region" evidence="1">
    <location>
        <begin position="489"/>
        <end position="625"/>
    </location>
</feature>
<feature type="compositionally biased region" description="Polar residues" evidence="2">
    <location>
        <begin position="1329"/>
        <end position="1341"/>
    </location>
</feature>
<feature type="compositionally biased region" description="Low complexity" evidence="2">
    <location>
        <begin position="870"/>
        <end position="890"/>
    </location>
</feature>
<feature type="compositionally biased region" description="Low complexity" evidence="2">
    <location>
        <begin position="1039"/>
        <end position="1054"/>
    </location>
</feature>
<evidence type="ECO:0000313" key="4">
    <source>
        <dbReference type="Proteomes" id="UP000038009"/>
    </source>
</evidence>
<feature type="region of interest" description="Disordered" evidence="2">
    <location>
        <begin position="1453"/>
        <end position="1475"/>
    </location>
</feature>
<evidence type="ECO:0000256" key="2">
    <source>
        <dbReference type="SAM" id="MobiDB-lite"/>
    </source>
</evidence>
<feature type="region of interest" description="Disordered" evidence="2">
    <location>
        <begin position="148"/>
        <end position="170"/>
    </location>
</feature>
<feature type="region of interest" description="Disordered" evidence="2">
    <location>
        <begin position="865"/>
        <end position="950"/>
    </location>
</feature>
<dbReference type="OrthoDB" id="267516at2759"/>
<feature type="compositionally biased region" description="Acidic residues" evidence="2">
    <location>
        <begin position="1029"/>
        <end position="1038"/>
    </location>
</feature>
<feature type="region of interest" description="Disordered" evidence="2">
    <location>
        <begin position="266"/>
        <end position="313"/>
    </location>
</feature>
<feature type="region of interest" description="Disordered" evidence="2">
    <location>
        <begin position="746"/>
        <end position="789"/>
    </location>
</feature>
<protein>
    <submittedName>
        <fullName evidence="3">Putative flagellum transition zone component</fullName>
    </submittedName>
</protein>